<evidence type="ECO:0000256" key="3">
    <source>
        <dbReference type="SAM" id="SignalP"/>
    </source>
</evidence>
<sequence length="197" mass="21134">MRCTSKSKLLIIFSFIFLLAGCGGGSDGGDSDKKTITNETKEYTVTTQSDNNGSITPPSVTVKHGTTTTFTLKAKSGFEIDKVSGCNGELSGNSYTTAPVTSACSVKAEFKAKKTKLTSINFEDDNLKQCVLDTGLKYVEYLTVLYCDDKSIKSTVGIEQLTALTGLDLSDNQLTSIDISNNTALTYLDLIDNQLTS</sequence>
<accession>A0A4Q7IHW3</accession>
<dbReference type="EMBL" id="PPSX01000164">
    <property type="protein sequence ID" value="RZQ51171.1"/>
    <property type="molecule type" value="Genomic_DNA"/>
</dbReference>
<dbReference type="Pfam" id="PF18998">
    <property type="entry name" value="Flg_new_2"/>
    <property type="match status" value="1"/>
</dbReference>
<dbReference type="InterPro" id="IPR044060">
    <property type="entry name" value="Bacterial_rp_domain"/>
</dbReference>
<feature type="chain" id="PRO_5020940112" description="Bacterial repeat domain-containing protein" evidence="3">
    <location>
        <begin position="21"/>
        <end position="197"/>
    </location>
</feature>
<evidence type="ECO:0000259" key="4">
    <source>
        <dbReference type="Pfam" id="PF18998"/>
    </source>
</evidence>
<keyword evidence="2" id="KW-0677">Repeat</keyword>
<comment type="caution">
    <text evidence="5">The sequence shown here is derived from an EMBL/GenBank/DDBJ whole genome shotgun (WGS) entry which is preliminary data.</text>
</comment>
<name>A0A4Q7IHW3_9GAMM</name>
<dbReference type="Proteomes" id="UP000291338">
    <property type="component" value="Unassembled WGS sequence"/>
</dbReference>
<evidence type="ECO:0000313" key="6">
    <source>
        <dbReference type="Proteomes" id="UP000291338"/>
    </source>
</evidence>
<organism evidence="5 6">
    <name type="scientific">Pseudoalteromonas phenolica</name>
    <dbReference type="NCBI Taxonomy" id="161398"/>
    <lineage>
        <taxon>Bacteria</taxon>
        <taxon>Pseudomonadati</taxon>
        <taxon>Pseudomonadota</taxon>
        <taxon>Gammaproteobacteria</taxon>
        <taxon>Alteromonadales</taxon>
        <taxon>Pseudoalteromonadaceae</taxon>
        <taxon>Pseudoalteromonas</taxon>
    </lineage>
</organism>
<dbReference type="SUPFAM" id="SSF52058">
    <property type="entry name" value="L domain-like"/>
    <property type="match status" value="1"/>
</dbReference>
<dbReference type="InterPro" id="IPR001611">
    <property type="entry name" value="Leu-rich_rpt"/>
</dbReference>
<dbReference type="Gene3D" id="3.80.10.10">
    <property type="entry name" value="Ribonuclease Inhibitor"/>
    <property type="match status" value="1"/>
</dbReference>
<feature type="non-terminal residue" evidence="5">
    <location>
        <position position="197"/>
    </location>
</feature>
<keyword evidence="1" id="KW-0433">Leucine-rich repeat</keyword>
<dbReference type="AlphaFoldDB" id="A0A4Q7IHW3"/>
<feature type="domain" description="Bacterial repeat" evidence="4">
    <location>
        <begin position="43"/>
        <end position="113"/>
    </location>
</feature>
<dbReference type="InterPro" id="IPR050836">
    <property type="entry name" value="SDS22/Internalin_LRR"/>
</dbReference>
<evidence type="ECO:0000313" key="5">
    <source>
        <dbReference type="EMBL" id="RZQ51171.1"/>
    </source>
</evidence>
<dbReference type="PROSITE" id="PS51450">
    <property type="entry name" value="LRR"/>
    <property type="match status" value="1"/>
</dbReference>
<dbReference type="PANTHER" id="PTHR46652:SF3">
    <property type="entry name" value="LEUCINE-RICH REPEAT-CONTAINING PROTEIN 9"/>
    <property type="match status" value="1"/>
</dbReference>
<dbReference type="InterPro" id="IPR032675">
    <property type="entry name" value="LRR_dom_sf"/>
</dbReference>
<feature type="signal peptide" evidence="3">
    <location>
        <begin position="1"/>
        <end position="20"/>
    </location>
</feature>
<evidence type="ECO:0000256" key="1">
    <source>
        <dbReference type="ARBA" id="ARBA00022614"/>
    </source>
</evidence>
<dbReference type="PROSITE" id="PS51257">
    <property type="entry name" value="PROKAR_LIPOPROTEIN"/>
    <property type="match status" value="1"/>
</dbReference>
<reference evidence="5 6" key="1">
    <citation type="submission" date="2018-01" db="EMBL/GenBank/DDBJ databases">
        <title>Co-occurrence of chitin degradation, pigmentation and bioactivity in marine Pseudoalteromonas.</title>
        <authorList>
            <person name="Paulsen S."/>
            <person name="Gram L."/>
            <person name="Machado H."/>
        </authorList>
    </citation>
    <scope>NUCLEOTIDE SEQUENCE [LARGE SCALE GENOMIC DNA]</scope>
    <source>
        <strain evidence="5 6">S3898</strain>
    </source>
</reference>
<protein>
    <recommendedName>
        <fullName evidence="4">Bacterial repeat domain-containing protein</fullName>
    </recommendedName>
</protein>
<proteinExistence type="predicted"/>
<dbReference type="PANTHER" id="PTHR46652">
    <property type="entry name" value="LEUCINE-RICH REPEAT AND IQ DOMAIN-CONTAINING PROTEIN 1-RELATED"/>
    <property type="match status" value="1"/>
</dbReference>
<evidence type="ECO:0000256" key="2">
    <source>
        <dbReference type="ARBA" id="ARBA00022737"/>
    </source>
</evidence>
<gene>
    <name evidence="5" type="ORF">C1E23_20980</name>
</gene>
<keyword evidence="3" id="KW-0732">Signal</keyword>